<comment type="similarity">
    <text evidence="1 8 9">Belongs to the class-I aminoacyl-tRNA synthetase family.</text>
</comment>
<evidence type="ECO:0000256" key="6">
    <source>
        <dbReference type="ARBA" id="ARBA00022917"/>
    </source>
</evidence>
<evidence type="ECO:0000259" key="12">
    <source>
        <dbReference type="Pfam" id="PF20974"/>
    </source>
</evidence>
<organism evidence="13 14">
    <name type="scientific">Candidatus Magnetaquiglobus chichijimensis</name>
    <dbReference type="NCBI Taxonomy" id="3141448"/>
    <lineage>
        <taxon>Bacteria</taxon>
        <taxon>Pseudomonadati</taxon>
        <taxon>Pseudomonadota</taxon>
        <taxon>Magnetococcia</taxon>
        <taxon>Magnetococcales</taxon>
        <taxon>Candidatus Magnetaquicoccaceae</taxon>
        <taxon>Candidatus Magnetaquiglobus</taxon>
    </lineage>
</organism>
<evidence type="ECO:0000259" key="11">
    <source>
        <dbReference type="Pfam" id="PF03950"/>
    </source>
</evidence>
<dbReference type="InterPro" id="IPR014729">
    <property type="entry name" value="Rossmann-like_a/b/a_fold"/>
</dbReference>
<dbReference type="Gene3D" id="2.40.240.10">
    <property type="entry name" value="Ribosomal Protein L25, Chain P"/>
    <property type="match status" value="3"/>
</dbReference>
<dbReference type="Gene3D" id="3.40.50.620">
    <property type="entry name" value="HUPs"/>
    <property type="match status" value="1"/>
</dbReference>
<evidence type="ECO:0000313" key="13">
    <source>
        <dbReference type="EMBL" id="GAB0057736.1"/>
    </source>
</evidence>
<dbReference type="Pfam" id="PF00749">
    <property type="entry name" value="tRNA-synt_1c"/>
    <property type="match status" value="1"/>
</dbReference>
<comment type="caution">
    <text evidence="8">Lacks conserved residue(s) required for the propagation of feature annotation.</text>
</comment>
<evidence type="ECO:0000256" key="2">
    <source>
        <dbReference type="ARBA" id="ARBA00022490"/>
    </source>
</evidence>
<comment type="subunit">
    <text evidence="8">Monomer.</text>
</comment>
<gene>
    <name evidence="8 13" type="primary">glnS</name>
    <name evidence="13" type="ORF">SIID45300_02068</name>
</gene>
<dbReference type="RefSeq" id="WP_420905429.1">
    <property type="nucleotide sequence ID" value="NZ_BAAFGK010000004.1"/>
</dbReference>
<accession>A0ABQ0CA18</accession>
<comment type="subcellular location">
    <subcellularLocation>
        <location evidence="8">Cytoplasm</location>
    </subcellularLocation>
</comment>
<proteinExistence type="inferred from homology"/>
<evidence type="ECO:0000256" key="1">
    <source>
        <dbReference type="ARBA" id="ARBA00005594"/>
    </source>
</evidence>
<keyword evidence="4 8" id="KW-0547">Nucleotide-binding</keyword>
<protein>
    <recommendedName>
        <fullName evidence="8">Glutamine--tRNA ligase</fullName>
        <ecNumber evidence="8">6.1.1.18</ecNumber>
    </recommendedName>
    <alternativeName>
        <fullName evidence="8">Glutaminyl-tRNA synthetase</fullName>
        <shortName evidence="8">GlnRS</shortName>
    </alternativeName>
</protein>
<dbReference type="InterPro" id="IPR022861">
    <property type="entry name" value="Gln_tRNA_ligase_bac"/>
</dbReference>
<keyword evidence="5 8" id="KW-0067">ATP-binding</keyword>
<evidence type="ECO:0000256" key="9">
    <source>
        <dbReference type="RuleBase" id="RU363037"/>
    </source>
</evidence>
<keyword evidence="7 8" id="KW-0030">Aminoacyl-tRNA synthetase</keyword>
<dbReference type="InterPro" id="IPR011035">
    <property type="entry name" value="Ribosomal_bL25/Gln-tRNA_synth"/>
</dbReference>
<dbReference type="SUPFAM" id="SSF52374">
    <property type="entry name" value="Nucleotidylyl transferase"/>
    <property type="match status" value="1"/>
</dbReference>
<evidence type="ECO:0000256" key="7">
    <source>
        <dbReference type="ARBA" id="ARBA00023146"/>
    </source>
</evidence>
<dbReference type="Pfam" id="PF20974">
    <property type="entry name" value="tRNA-synt_1c_C2"/>
    <property type="match status" value="1"/>
</dbReference>
<feature type="binding site" evidence="8">
    <location>
        <begin position="262"/>
        <end position="263"/>
    </location>
    <ligand>
        <name>ATP</name>
        <dbReference type="ChEBI" id="CHEBI:30616"/>
    </ligand>
</feature>
<feature type="short sequence motif" description="'KMSKS' region" evidence="8">
    <location>
        <begin position="269"/>
        <end position="273"/>
    </location>
</feature>
<feature type="binding site" evidence="8">
    <location>
        <position position="213"/>
    </location>
    <ligand>
        <name>L-glutamine</name>
        <dbReference type="ChEBI" id="CHEBI:58359"/>
    </ligand>
</feature>
<dbReference type="GO" id="GO:0004819">
    <property type="term" value="F:glutamine-tRNA ligase activity"/>
    <property type="evidence" value="ECO:0007669"/>
    <property type="project" value="UniProtKB-EC"/>
</dbReference>
<evidence type="ECO:0000256" key="5">
    <source>
        <dbReference type="ARBA" id="ARBA00022840"/>
    </source>
</evidence>
<comment type="catalytic activity">
    <reaction evidence="8">
        <text>tRNA(Gln) + L-glutamine + ATP = L-glutaminyl-tRNA(Gln) + AMP + diphosphate</text>
        <dbReference type="Rhea" id="RHEA:20121"/>
        <dbReference type="Rhea" id="RHEA-COMP:9662"/>
        <dbReference type="Rhea" id="RHEA-COMP:9681"/>
        <dbReference type="ChEBI" id="CHEBI:30616"/>
        <dbReference type="ChEBI" id="CHEBI:33019"/>
        <dbReference type="ChEBI" id="CHEBI:58359"/>
        <dbReference type="ChEBI" id="CHEBI:78442"/>
        <dbReference type="ChEBI" id="CHEBI:78521"/>
        <dbReference type="ChEBI" id="CHEBI:456215"/>
        <dbReference type="EC" id="6.1.1.18"/>
    </reaction>
</comment>
<evidence type="ECO:0000313" key="14">
    <source>
        <dbReference type="Proteomes" id="UP001628193"/>
    </source>
</evidence>
<keyword evidence="6 8" id="KW-0648">Protein biosynthesis</keyword>
<feature type="binding site" evidence="8">
    <location>
        <position position="232"/>
    </location>
    <ligand>
        <name>ATP</name>
        <dbReference type="ChEBI" id="CHEBI:30616"/>
    </ligand>
</feature>
<keyword evidence="3 8" id="KW-0436">Ligase</keyword>
<name>A0ABQ0CA18_9PROT</name>
<dbReference type="PANTHER" id="PTHR43097">
    <property type="entry name" value="GLUTAMINE-TRNA LIGASE"/>
    <property type="match status" value="1"/>
</dbReference>
<dbReference type="InterPro" id="IPR049437">
    <property type="entry name" value="tRNA-synt_1c_C2"/>
</dbReference>
<keyword evidence="2 8" id="KW-0963">Cytoplasm</keyword>
<dbReference type="PANTHER" id="PTHR43097:SF5">
    <property type="entry name" value="GLUTAMATE--TRNA LIGASE"/>
    <property type="match status" value="1"/>
</dbReference>
<dbReference type="InterPro" id="IPR020056">
    <property type="entry name" value="Rbsml_bL25/Gln-tRNA_synth_N"/>
</dbReference>
<dbReference type="PRINTS" id="PR00987">
    <property type="entry name" value="TRNASYNTHGLU"/>
</dbReference>
<evidence type="ECO:0000256" key="8">
    <source>
        <dbReference type="HAMAP-Rule" id="MF_00126"/>
    </source>
</evidence>
<dbReference type="Pfam" id="PF03950">
    <property type="entry name" value="tRNA-synt_1c_C"/>
    <property type="match status" value="1"/>
</dbReference>
<reference evidence="13 14" key="2">
    <citation type="submission" date="2024-09" db="EMBL/GenBank/DDBJ databases">
        <title>Draft genome sequence of Candidatus Magnetaquicoccaceae bacterium FCR-1.</title>
        <authorList>
            <person name="Shimoshige H."/>
            <person name="Shimamura S."/>
            <person name="Taoka A."/>
            <person name="Kobayashi H."/>
            <person name="Maekawa T."/>
        </authorList>
    </citation>
    <scope>NUCLEOTIDE SEQUENCE [LARGE SCALE GENOMIC DNA]</scope>
    <source>
        <strain evidence="13 14">FCR-1</strain>
    </source>
</reference>
<dbReference type="EMBL" id="BAAFGK010000004">
    <property type="protein sequence ID" value="GAB0057736.1"/>
    <property type="molecule type" value="Genomic_DNA"/>
</dbReference>
<dbReference type="InterPro" id="IPR050132">
    <property type="entry name" value="Gln/Glu-tRNA_Ligase"/>
</dbReference>
<feature type="binding site" evidence="8">
    <location>
        <begin position="41"/>
        <end position="47"/>
    </location>
    <ligand>
        <name>ATP</name>
        <dbReference type="ChEBI" id="CHEBI:30616"/>
    </ligand>
</feature>
<dbReference type="NCBIfam" id="TIGR00440">
    <property type="entry name" value="glnS"/>
    <property type="match status" value="1"/>
</dbReference>
<sequence>MNDINPSADFIRDIIAHDLLHGINEGRLQTRFPPEPNGYLHIGHAKSICLNFGVAAENPGGRCNLRFDDTNPAKEDVEYVDSIQEDVHWLGFDWEDRKYYASDYFGELYRFAEELIEKGVAYVCDLTADEMRDYRGTLTEPGRNSPYRERSVAENLDLFRRMRAGEFSDGARVLRARIDMASPNINMRDPALYRIRRVSHHRTGDDWLIYPTYDYAHGISDALECVTHSLCTLEFEDHRPLYDWILDQLDIPCRPRQIEFSRLSLEYTVMSKRKLNALVQSKVVSGWDDPRMPTISGLRRRGYTPESIREFCRLIGISKSPNRVEHTLLETCLRSDLDARAPRTMAVLRPLKVVIDSLPEGYEESISAPNHPQNEAMGRRTIPFTREIFIEEDDFRESAPKQFKRLVSGGEVRLRNAYVIRCREVVKDPTTGRVVELRCDHDPATLNANPVGRKVAGVIHWVSATRSVVGEARLYNPLFSVPEPDALKGDIVEHVSPESIEVLDGCRFEPALAEGGQTLPYQFERLGYFHRDPDSTPTHPVFNRAVGLRDGWTKIEQKL</sequence>
<dbReference type="HAMAP" id="MF_00126">
    <property type="entry name" value="Gln_tRNA_synth"/>
    <property type="match status" value="1"/>
</dbReference>
<evidence type="ECO:0000256" key="3">
    <source>
        <dbReference type="ARBA" id="ARBA00022598"/>
    </source>
</evidence>
<feature type="domain" description="tRNA synthetases class I (E and Q) anti-codon binding" evidence="12">
    <location>
        <begin position="458"/>
        <end position="532"/>
    </location>
</feature>
<feature type="domain" description="Glutamyl/glutaminyl-tRNA synthetase class Ib catalytic" evidence="10">
    <location>
        <begin position="28"/>
        <end position="338"/>
    </location>
</feature>
<feature type="binding site" evidence="8">
    <location>
        <begin position="270"/>
        <end position="272"/>
    </location>
    <ligand>
        <name>ATP</name>
        <dbReference type="ChEBI" id="CHEBI:30616"/>
    </ligand>
</feature>
<dbReference type="EC" id="6.1.1.18" evidence="8"/>
<feature type="binding site" evidence="8">
    <location>
        <position position="68"/>
    </location>
    <ligand>
        <name>L-glutamine</name>
        <dbReference type="ChEBI" id="CHEBI:58359"/>
    </ligand>
</feature>
<comment type="caution">
    <text evidence="13">The sequence shown here is derived from an EMBL/GenBank/DDBJ whole genome shotgun (WGS) entry which is preliminary data.</text>
</comment>
<keyword evidence="14" id="KW-1185">Reference proteome</keyword>
<dbReference type="InterPro" id="IPR004514">
    <property type="entry name" value="Gln-tRNA-synth"/>
</dbReference>
<feature type="domain" description="Glutamyl/glutaminyl-tRNA synthetase class Ib anti-codon binding" evidence="11">
    <location>
        <begin position="341"/>
        <end position="441"/>
    </location>
</feature>
<dbReference type="InterPro" id="IPR000924">
    <property type="entry name" value="Glu/Gln-tRNA-synth"/>
</dbReference>
<dbReference type="SUPFAM" id="SSF50715">
    <property type="entry name" value="Ribosomal protein L25-like"/>
    <property type="match status" value="1"/>
</dbReference>
<evidence type="ECO:0000256" key="4">
    <source>
        <dbReference type="ARBA" id="ARBA00022741"/>
    </source>
</evidence>
<feature type="short sequence motif" description="'HIGH' region" evidence="8">
    <location>
        <begin position="34"/>
        <end position="44"/>
    </location>
</feature>
<dbReference type="Proteomes" id="UP001628193">
    <property type="component" value="Unassembled WGS sequence"/>
</dbReference>
<dbReference type="InterPro" id="IPR020059">
    <property type="entry name" value="Glu/Gln-tRNA-synth_Ib_codon-bd"/>
</dbReference>
<dbReference type="InterPro" id="IPR020058">
    <property type="entry name" value="Glu/Gln-tRNA-synth_Ib_cat-dom"/>
</dbReference>
<reference evidence="13 14" key="1">
    <citation type="submission" date="2024-05" db="EMBL/GenBank/DDBJ databases">
        <authorList>
            <consortium name="Candidatus Magnetaquicoccaceae bacterium FCR-1 genome sequencing consortium"/>
            <person name="Shimoshige H."/>
            <person name="Shimamura S."/>
            <person name="Taoka A."/>
            <person name="Kobayashi H."/>
            <person name="Maekawa T."/>
        </authorList>
    </citation>
    <scope>NUCLEOTIDE SEQUENCE [LARGE SCALE GENOMIC DNA]</scope>
    <source>
        <strain evidence="13 14">FCR-1</strain>
    </source>
</reference>
<feature type="binding site" evidence="8">
    <location>
        <begin position="35"/>
        <end position="37"/>
    </location>
    <ligand>
        <name>ATP</name>
        <dbReference type="ChEBI" id="CHEBI:30616"/>
    </ligand>
</feature>
<dbReference type="NCBIfam" id="NF011291">
    <property type="entry name" value="PRK14703.1"/>
    <property type="match status" value="1"/>
</dbReference>
<evidence type="ECO:0000259" key="10">
    <source>
        <dbReference type="Pfam" id="PF00749"/>
    </source>
</evidence>